<dbReference type="Gene3D" id="3.80.10.10">
    <property type="entry name" value="Ribonuclease Inhibitor"/>
    <property type="match status" value="1"/>
</dbReference>
<dbReference type="EMBL" id="CP002987">
    <property type="protein sequence ID" value="AFA49425.1"/>
    <property type="molecule type" value="Genomic_DNA"/>
</dbReference>
<dbReference type="Pfam" id="PF13306">
    <property type="entry name" value="LRR_5"/>
    <property type="match status" value="1"/>
</dbReference>
<dbReference type="Gene3D" id="2.60.40.10">
    <property type="entry name" value="Immunoglobulins"/>
    <property type="match status" value="3"/>
</dbReference>
<dbReference type="InterPro" id="IPR000601">
    <property type="entry name" value="PKD_dom"/>
</dbReference>
<organism evidence="2 3">
    <name type="scientific">Acetobacterium woodii (strain ATCC 29683 / DSM 1030 / JCM 2381 / KCTC 1655 / WB1)</name>
    <dbReference type="NCBI Taxonomy" id="931626"/>
    <lineage>
        <taxon>Bacteria</taxon>
        <taxon>Bacillati</taxon>
        <taxon>Bacillota</taxon>
        <taxon>Clostridia</taxon>
        <taxon>Eubacteriales</taxon>
        <taxon>Eubacteriaceae</taxon>
        <taxon>Acetobacterium</taxon>
    </lineage>
</organism>
<sequence length="1706" mass="183235">MKSRLNKIVSIIISILLVVSSMPIGVLAEEIDQPVATVTENAADPNETSFQANELDVPAVLDTATNIEKPNQDLQRVALSSADTEVMTASETMGTMATSGDYSYDVDDNEAIITSYTGTDADVTIPTSLDGKTVVKIGAGAFKDCTTIETLEIPFTVTSIDSAADNHTFGGCSSLKNVTIPSSVIKIGPNAFEKNSILKITGESGSLANNYASEYNITFVPLSFSISDFKTSLESGQNVKTPITLTTTITCGSGTISYQFYYDLVDLSGNKTSVTLQDWSTAATAVLTPTTAGTYTLYTNVKDSSGYICTKVISKYEIVNKPVIASFSPAINSPQYINETILLTAALESATGTAPYTYEFSSQQGSTRKVLKPYSTENTCNFIPTTAGAYTLYVTVKDSVGQTATATITDYVAVDYLNLESFTVDKTGTQELGTDLNLSVLASGGKTDTTEYRFYYTLDSDPTEHEIQEYSDLTKVLFTPTQAGTYHFCVDLTNASGKIEKCPAAKIIDVVIVDTPDIGSFTVAKADGSQFYIGDTDPIILTADTITEGTGPYTYIFYYTTAKITEKQKIETTPATPNTNNTISFKPDTAGTYTFYVDVTDTTSTTATKTSSNYAVYDTLAGTLTTDKNSPQSKETTVKLTANGSGGKAPYSYQFFYKLGADYLPIADASTNKTVSQYFTEPGDYQLKVEITDANDVAVEVPLADKYTIRDNSIITKFYTDRDNEVGHYVGDAILLTVETEGGTANSTYQFSCKSGARTIWSSNATTSKTATYAGPTSAGRYTFTVTVVDVDGTTDTETLKSYQVLATPSAKAVKVNKTSGVILGDIIKLTASGTGGKSAYSYQFYYKKDADTTYTAIGGATKNKTINFPCDSLGTYTFYVEIKDAYDKPSVNRDETGSVAIKVTNPPVIKNFTAIKDQTVGKTESPVVYEKDTVDLTVTVQDAKGEGDLTYDFYYTQGKTKIPIGSSQTITPRITNEQATVKFIPPAAGTYNLFVAVSDTKGSVDTERIASYKVLSGGTSKAVKLSKTSGLNVGDTIKLTATGSGGKSPYLYQYYVKGPSDLAFQPYGTATKSKTISYTFPSNVTGDYLFAVKITDYYGVTLSEITETESVKTTVANPPDITELTVDKIAGTVGTTVAYEGDTVKLAVDQKAATGDGTVNYQFEVKQGTKKLWQSTDSTTDNVTYLLPAAGTYTFSVTATDSAGSKDVYSVKSFKVYPKLEAKSIKSNKTKDLIVGDQIKLSATGAGGQAAYTYQFRYKKDAAVSYTPIGSSDKNKNITFELLAAGSYTFSVVVTDKNGVVSTNEITTQVVVGNPPVIQSFLASPAKGAAVYNGDTITLTANVKEETGMTSSLTYDFYYKQGTSQVDLLTTSTSTYTASATFKPENAGNYDFYVDITDGNSTVTEKLTRYAVLSDVAVKSIKTDKSSGVNIGTTVKVTATATGGKSPYSYQFYSKSADNSENTFKTYSSSATAEFKPTVAGFYSLHVRIKDANGKICSNDDAIFIQDFEVVDYPVLKSLTSSLPSGQYVDTEIVLTATASGGVTPYNYTFAAKRTGGAEETLVADTVNPNQAKFTPTEAGSYTLSVTLTDKDNNASTPAKMEIRSYQIYAKPSVKTFTVSKDTVKVKSRVTIKAVIEGGMSPYKYKFTYTKDGGSETLIRDFSSTSSYSFIPQTAGDYTFHVYIMDKLGTSAEMEGDKTLKVTTE</sequence>
<reference evidence="3" key="1">
    <citation type="submission" date="2011-07" db="EMBL/GenBank/DDBJ databases">
        <title>Complete genome sequence of Acetobacterium woodii.</title>
        <authorList>
            <person name="Poehlein A."/>
            <person name="Schmidt S."/>
            <person name="Kaster A.-K."/>
            <person name="Goenrich M."/>
            <person name="Vollmers J."/>
            <person name="Thuermer A."/>
            <person name="Gottschalk G."/>
            <person name="Thauer R.K."/>
            <person name="Daniel R."/>
            <person name="Mueller V."/>
        </authorList>
    </citation>
    <scope>NUCLEOTIDE SEQUENCE [LARGE SCALE GENOMIC DNA]</scope>
    <source>
        <strain evidence="3">ATCC 29683 / DSM 1030 / JCM 2381 / KCTC 1655 / WB1</strain>
    </source>
</reference>
<keyword evidence="3" id="KW-1185">Reference proteome</keyword>
<dbReference type="InterPro" id="IPR026906">
    <property type="entry name" value="LRR_5"/>
</dbReference>
<dbReference type="InterPro" id="IPR035986">
    <property type="entry name" value="PKD_dom_sf"/>
</dbReference>
<evidence type="ECO:0000259" key="1">
    <source>
        <dbReference type="PROSITE" id="PS50093"/>
    </source>
</evidence>
<name>H6LFD8_ACEWD</name>
<evidence type="ECO:0000313" key="2">
    <source>
        <dbReference type="EMBL" id="AFA49425.1"/>
    </source>
</evidence>
<dbReference type="SMART" id="SM00089">
    <property type="entry name" value="PKD"/>
    <property type="match status" value="9"/>
</dbReference>
<protein>
    <recommendedName>
        <fullName evidence="1">PKD domain-containing protein</fullName>
    </recommendedName>
</protein>
<dbReference type="Proteomes" id="UP000007177">
    <property type="component" value="Chromosome"/>
</dbReference>
<dbReference type="InterPro" id="IPR032675">
    <property type="entry name" value="LRR_dom_sf"/>
</dbReference>
<dbReference type="HOGENOM" id="CLU_240720_0_0_9"/>
<dbReference type="InterPro" id="IPR013783">
    <property type="entry name" value="Ig-like_fold"/>
</dbReference>
<dbReference type="OrthoDB" id="1776083at2"/>
<reference evidence="2 3" key="2">
    <citation type="journal article" date="2012" name="PLoS ONE">
        <title>An ancient pathway combining carbon dioxide fixation with the generation and utilization of a sodium ion gradient for ATP synthesis.</title>
        <authorList>
            <person name="Poehlein A."/>
            <person name="Schmidt S."/>
            <person name="Kaster A.K."/>
            <person name="Goenrich M."/>
            <person name="Vollmers J."/>
            <person name="Thurmer A."/>
            <person name="Bertsch J."/>
            <person name="Schuchmann K."/>
            <person name="Voigt B."/>
            <person name="Hecker M."/>
            <person name="Daniel R."/>
            <person name="Thauer R.K."/>
            <person name="Gottschalk G."/>
            <person name="Muller V."/>
        </authorList>
    </citation>
    <scope>NUCLEOTIDE SEQUENCE [LARGE SCALE GENOMIC DNA]</scope>
    <source>
        <strain evidence="3">ATCC 29683 / DSM 1030 / JCM 2381 / KCTC 1655 / WB1</strain>
    </source>
</reference>
<dbReference type="SUPFAM" id="SSF49299">
    <property type="entry name" value="PKD domain"/>
    <property type="match status" value="3"/>
</dbReference>
<dbReference type="RefSeq" id="WP_014357025.1">
    <property type="nucleotide sequence ID" value="NC_016894.1"/>
</dbReference>
<dbReference type="STRING" id="931626.Awo_c26720"/>
<proteinExistence type="predicted"/>
<feature type="domain" description="PKD" evidence="1">
    <location>
        <begin position="1155"/>
        <end position="1206"/>
    </location>
</feature>
<gene>
    <name evidence="2" type="ordered locus">Awo_c26720</name>
</gene>
<dbReference type="InterPro" id="IPR022409">
    <property type="entry name" value="PKD/Chitinase_dom"/>
</dbReference>
<dbReference type="PROSITE" id="PS50093">
    <property type="entry name" value="PKD"/>
    <property type="match status" value="1"/>
</dbReference>
<accession>H6LFD8</accession>
<dbReference type="KEGG" id="awo:Awo_c26720"/>
<dbReference type="eggNOG" id="COG4625">
    <property type="taxonomic scope" value="Bacteria"/>
</dbReference>
<evidence type="ECO:0000313" key="3">
    <source>
        <dbReference type="Proteomes" id="UP000007177"/>
    </source>
</evidence>
<dbReference type="eggNOG" id="COG5492">
    <property type="taxonomic scope" value="Bacteria"/>
</dbReference>